<comment type="cofactor">
    <cofactor evidence="9">
        <name>Zn(2+)</name>
        <dbReference type="ChEBI" id="CHEBI:29105"/>
    </cofactor>
    <text evidence="9">Binds 1 zinc ion.</text>
</comment>
<dbReference type="EMBL" id="FQVH01000001">
    <property type="protein sequence ID" value="SHE30311.1"/>
    <property type="molecule type" value="Genomic_DNA"/>
</dbReference>
<gene>
    <name evidence="9" type="primary">ybeY</name>
    <name evidence="10" type="ORF">SAMN02746089_00022</name>
</gene>
<keyword evidence="11" id="KW-1185">Reference proteome</keyword>
<reference evidence="10 11" key="1">
    <citation type="submission" date="2016-11" db="EMBL/GenBank/DDBJ databases">
        <authorList>
            <person name="Jaros S."/>
            <person name="Januszkiewicz K."/>
            <person name="Wedrychowicz H."/>
        </authorList>
    </citation>
    <scope>NUCLEOTIDE SEQUENCE [LARGE SCALE GENOMIC DNA]</scope>
    <source>
        <strain evidence="10 11">DSM 17918</strain>
    </source>
</reference>
<evidence type="ECO:0000256" key="1">
    <source>
        <dbReference type="ARBA" id="ARBA00010875"/>
    </source>
</evidence>
<dbReference type="InterPro" id="IPR023091">
    <property type="entry name" value="MetalPrtase_cat_dom_sf_prd"/>
</dbReference>
<dbReference type="GO" id="GO:0005737">
    <property type="term" value="C:cytoplasm"/>
    <property type="evidence" value="ECO:0007669"/>
    <property type="project" value="UniProtKB-SubCell"/>
</dbReference>
<dbReference type="EC" id="3.1.-.-" evidence="9"/>
<keyword evidence="6 9" id="KW-0255">Endonuclease</keyword>
<evidence type="ECO:0000256" key="4">
    <source>
        <dbReference type="ARBA" id="ARBA00022722"/>
    </source>
</evidence>
<sequence length="158" mass="18066">MIMEVYIDDRQESVYITEELKKLLIDVVESAAKSEGFEDVEVSISIVDDEEIRKLNKEYRGIDRATDVLSFPMMDFEGDDAIIQEATDIVMLGDIVISAERAKAQAADYGHSFEREMAFLTVHGMFHLMGYDHEKPEDARVMRAKEEKILSELGIERV</sequence>
<evidence type="ECO:0000256" key="8">
    <source>
        <dbReference type="ARBA" id="ARBA00022833"/>
    </source>
</evidence>
<dbReference type="SUPFAM" id="SSF55486">
    <property type="entry name" value="Metalloproteases ('zincins'), catalytic domain"/>
    <property type="match status" value="1"/>
</dbReference>
<dbReference type="STRING" id="1121256.SAMN02746089_00022"/>
<keyword evidence="2 9" id="KW-0690">Ribosome biogenesis</keyword>
<dbReference type="PANTHER" id="PTHR46986:SF1">
    <property type="entry name" value="ENDORIBONUCLEASE YBEY, CHLOROPLASTIC"/>
    <property type="match status" value="1"/>
</dbReference>
<evidence type="ECO:0000256" key="6">
    <source>
        <dbReference type="ARBA" id="ARBA00022759"/>
    </source>
</evidence>
<evidence type="ECO:0000256" key="2">
    <source>
        <dbReference type="ARBA" id="ARBA00022517"/>
    </source>
</evidence>
<dbReference type="InterPro" id="IPR002036">
    <property type="entry name" value="YbeY"/>
</dbReference>
<dbReference type="Pfam" id="PF02130">
    <property type="entry name" value="YbeY"/>
    <property type="match status" value="1"/>
</dbReference>
<comment type="function">
    <text evidence="9">Single strand-specific metallo-endoribonuclease involved in late-stage 70S ribosome quality control and in maturation of the 3' terminus of the 16S rRNA.</text>
</comment>
<accession>A0A1M4SDP3</accession>
<keyword evidence="3 9" id="KW-0698">rRNA processing</keyword>
<dbReference type="GO" id="GO:0008270">
    <property type="term" value="F:zinc ion binding"/>
    <property type="evidence" value="ECO:0007669"/>
    <property type="project" value="UniProtKB-UniRule"/>
</dbReference>
<dbReference type="HAMAP" id="MF_00009">
    <property type="entry name" value="Endoribonucl_YbeY"/>
    <property type="match status" value="1"/>
</dbReference>
<dbReference type="PANTHER" id="PTHR46986">
    <property type="entry name" value="ENDORIBONUCLEASE YBEY, CHLOROPLASTIC"/>
    <property type="match status" value="1"/>
</dbReference>
<keyword evidence="9" id="KW-0963">Cytoplasm</keyword>
<keyword evidence="7 9" id="KW-0378">Hydrolase</keyword>
<dbReference type="Gene3D" id="3.40.390.30">
    <property type="entry name" value="Metalloproteases ('zincins'), catalytic domain"/>
    <property type="match status" value="1"/>
</dbReference>
<keyword evidence="5 9" id="KW-0479">Metal-binding</keyword>
<comment type="subcellular location">
    <subcellularLocation>
        <location evidence="9">Cytoplasm</location>
    </subcellularLocation>
</comment>
<name>A0A1M4SDP3_9THEO</name>
<keyword evidence="8 9" id="KW-0862">Zinc</keyword>
<proteinExistence type="inferred from homology"/>
<feature type="binding site" evidence="9">
    <location>
        <position position="133"/>
    </location>
    <ligand>
        <name>Zn(2+)</name>
        <dbReference type="ChEBI" id="CHEBI:29105"/>
        <note>catalytic</note>
    </ligand>
</feature>
<evidence type="ECO:0000256" key="7">
    <source>
        <dbReference type="ARBA" id="ARBA00022801"/>
    </source>
</evidence>
<keyword evidence="4 9" id="KW-0540">Nuclease</keyword>
<evidence type="ECO:0000313" key="11">
    <source>
        <dbReference type="Proteomes" id="UP000184088"/>
    </source>
</evidence>
<evidence type="ECO:0000256" key="9">
    <source>
        <dbReference type="HAMAP-Rule" id="MF_00009"/>
    </source>
</evidence>
<evidence type="ECO:0000256" key="5">
    <source>
        <dbReference type="ARBA" id="ARBA00022723"/>
    </source>
</evidence>
<dbReference type="GO" id="GO:0004521">
    <property type="term" value="F:RNA endonuclease activity"/>
    <property type="evidence" value="ECO:0007669"/>
    <property type="project" value="UniProtKB-UniRule"/>
</dbReference>
<dbReference type="AlphaFoldDB" id="A0A1M4SDP3"/>
<dbReference type="GO" id="GO:0006364">
    <property type="term" value="P:rRNA processing"/>
    <property type="evidence" value="ECO:0007669"/>
    <property type="project" value="UniProtKB-UniRule"/>
</dbReference>
<feature type="binding site" evidence="9">
    <location>
        <position position="127"/>
    </location>
    <ligand>
        <name>Zn(2+)</name>
        <dbReference type="ChEBI" id="CHEBI:29105"/>
        <note>catalytic</note>
    </ligand>
</feature>
<dbReference type="GO" id="GO:0004222">
    <property type="term" value="F:metalloendopeptidase activity"/>
    <property type="evidence" value="ECO:0007669"/>
    <property type="project" value="InterPro"/>
</dbReference>
<comment type="similarity">
    <text evidence="1 9">Belongs to the endoribonuclease YbeY family.</text>
</comment>
<feature type="binding site" evidence="9">
    <location>
        <position position="123"/>
    </location>
    <ligand>
        <name>Zn(2+)</name>
        <dbReference type="ChEBI" id="CHEBI:29105"/>
        <note>catalytic</note>
    </ligand>
</feature>
<evidence type="ECO:0000313" key="10">
    <source>
        <dbReference type="EMBL" id="SHE30311.1"/>
    </source>
</evidence>
<protein>
    <recommendedName>
        <fullName evidence="9">Endoribonuclease YbeY</fullName>
        <ecNumber evidence="9">3.1.-.-</ecNumber>
    </recommendedName>
</protein>
<organism evidence="10 11">
    <name type="scientific">Caldanaerobius fijiensis DSM 17918</name>
    <dbReference type="NCBI Taxonomy" id="1121256"/>
    <lineage>
        <taxon>Bacteria</taxon>
        <taxon>Bacillati</taxon>
        <taxon>Bacillota</taxon>
        <taxon>Clostridia</taxon>
        <taxon>Thermoanaerobacterales</taxon>
        <taxon>Thermoanaerobacteraceae</taxon>
        <taxon>Caldanaerobius</taxon>
    </lineage>
</organism>
<dbReference type="NCBIfam" id="TIGR00043">
    <property type="entry name" value="rRNA maturation RNase YbeY"/>
    <property type="match status" value="1"/>
</dbReference>
<evidence type="ECO:0000256" key="3">
    <source>
        <dbReference type="ARBA" id="ARBA00022552"/>
    </source>
</evidence>
<dbReference type="Proteomes" id="UP000184088">
    <property type="component" value="Unassembled WGS sequence"/>
</dbReference>